<dbReference type="Pfam" id="PF00271">
    <property type="entry name" value="Helicase_C"/>
    <property type="match status" value="1"/>
</dbReference>
<dbReference type="InterPro" id="IPR012677">
    <property type="entry name" value="Nucleotide-bd_a/b_plait_sf"/>
</dbReference>
<dbReference type="PROSITE" id="PS51194">
    <property type="entry name" value="HELICASE_CTER"/>
    <property type="match status" value="1"/>
</dbReference>
<evidence type="ECO:0000313" key="11">
    <source>
        <dbReference type="Proteomes" id="UP000831684"/>
    </source>
</evidence>
<dbReference type="Pfam" id="PF03880">
    <property type="entry name" value="DbpA"/>
    <property type="match status" value="1"/>
</dbReference>
<keyword evidence="4 6" id="KW-0067">ATP-binding</keyword>
<dbReference type="GO" id="GO:0016787">
    <property type="term" value="F:hydrolase activity"/>
    <property type="evidence" value="ECO:0007669"/>
    <property type="project" value="UniProtKB-KW"/>
</dbReference>
<dbReference type="InterPro" id="IPR027417">
    <property type="entry name" value="P-loop_NTPase"/>
</dbReference>
<evidence type="ECO:0000259" key="8">
    <source>
        <dbReference type="PROSITE" id="PS51192"/>
    </source>
</evidence>
<protein>
    <submittedName>
        <fullName evidence="10">DEAD/DEAH box helicase</fullName>
    </submittedName>
</protein>
<evidence type="ECO:0000259" key="9">
    <source>
        <dbReference type="PROSITE" id="PS51194"/>
    </source>
</evidence>
<dbReference type="AlphaFoldDB" id="A0A9E7D5K1"/>
<dbReference type="InterPro" id="IPR005580">
    <property type="entry name" value="DbpA/CsdA_RNA-bd_dom"/>
</dbReference>
<evidence type="ECO:0000256" key="6">
    <source>
        <dbReference type="RuleBase" id="RU000492"/>
    </source>
</evidence>
<comment type="similarity">
    <text evidence="5 6">Belongs to the DEAD box helicase family.</text>
</comment>
<evidence type="ECO:0000256" key="1">
    <source>
        <dbReference type="ARBA" id="ARBA00022741"/>
    </source>
</evidence>
<dbReference type="Proteomes" id="UP000831684">
    <property type="component" value="Chromosome"/>
</dbReference>
<dbReference type="GO" id="GO:0003676">
    <property type="term" value="F:nucleic acid binding"/>
    <property type="evidence" value="ECO:0007669"/>
    <property type="project" value="InterPro"/>
</dbReference>
<dbReference type="PROSITE" id="PS51192">
    <property type="entry name" value="HELICASE_ATP_BIND_1"/>
    <property type="match status" value="1"/>
</dbReference>
<evidence type="ECO:0000313" key="10">
    <source>
        <dbReference type="EMBL" id="UOK71165.1"/>
    </source>
</evidence>
<evidence type="ECO:0000256" key="3">
    <source>
        <dbReference type="ARBA" id="ARBA00022806"/>
    </source>
</evidence>
<dbReference type="GO" id="GO:0003724">
    <property type="term" value="F:RNA helicase activity"/>
    <property type="evidence" value="ECO:0007669"/>
    <property type="project" value="UniProtKB-ARBA"/>
</dbReference>
<dbReference type="InterPro" id="IPR011545">
    <property type="entry name" value="DEAD/DEAH_box_helicase_dom"/>
</dbReference>
<keyword evidence="2 6" id="KW-0378">Hydrolase</keyword>
<name>A0A9E7D5K1_9HYPH</name>
<sequence length="709" mass="78520">MTFMTTNPALARALAEREYTSATPVQRAVLAPEAATRDLLVSAQTGSGKTVAYGLAMAETLLGPEEHFAPAAAPLALVVAPTRELALQVQREFGWLYAATGARIVSCVGGMDPRQEQRMLNQGAHIVVGTPGRLRDHLERGRLDLSALKVAVLDEADEMLDLGFREDLEFILDATPPERRSLLFSATMPRGITTLAKRYQNDALRIEVASAEGGHADIEYRTIRVAPTEIDHAVVNVLRFYDTPSAIVFCNTREAVRRLHAMLQERQFSAVALSGELSQNERNHALQALRDGRARVCVATDVAARGIDLPNLGLVVHAELPNDAESLQHRSGRTGRAGRKGVSVLLVPPFRRRRTEELMRGLGIAPVWSGPPTAEEIRALDHERMLGDALLTEEPNEEDLSAGRTLLAAHTPEHLAAALVRLYRAGLPAPEEVADPGEPRAVRDRAADREFGGPSGGGSAWFRLNVGRRSNADPKWLLPLICRRGNVTRKDIGVIRILDEETAFEVSLAAADRFAKAARRVEGGDVVIEPLPGGPPEGRFVRTPRERPMRERTDRPERDRPERERPERARPEREKPAHDRSAHEKPRYEAPVDAKPPRAPAPRHERAHEATVEGRTRREAMPGDRPERIKTAHRKSGAEKREWNPLADADRERSVRPERPKTFEGKKPGRFEGKKPEGKKPEGKPRFDKGTEGKKPYTKPGKSKPPRRP</sequence>
<evidence type="ECO:0000256" key="2">
    <source>
        <dbReference type="ARBA" id="ARBA00022801"/>
    </source>
</evidence>
<organism evidence="10 11">
    <name type="scientific">Ancylobacter polymorphus</name>
    <dbReference type="NCBI Taxonomy" id="223390"/>
    <lineage>
        <taxon>Bacteria</taxon>
        <taxon>Pseudomonadati</taxon>
        <taxon>Pseudomonadota</taxon>
        <taxon>Alphaproteobacteria</taxon>
        <taxon>Hyphomicrobiales</taxon>
        <taxon>Xanthobacteraceae</taxon>
        <taxon>Ancylobacter</taxon>
    </lineage>
</organism>
<evidence type="ECO:0000256" key="7">
    <source>
        <dbReference type="SAM" id="MobiDB-lite"/>
    </source>
</evidence>
<reference evidence="10" key="1">
    <citation type="submission" date="2021-09" db="EMBL/GenBank/DDBJ databases">
        <title>Network and meta-omics reveal the key degrader and cooperation patterns in an efficient 1,4-dioxane-degrading microbial community.</title>
        <authorList>
            <person name="Dai C."/>
        </authorList>
    </citation>
    <scope>NUCLEOTIDE SEQUENCE</scope>
    <source>
        <strain evidence="10">ZM13</strain>
    </source>
</reference>
<dbReference type="EMBL" id="CP083239">
    <property type="protein sequence ID" value="UOK71165.1"/>
    <property type="molecule type" value="Genomic_DNA"/>
</dbReference>
<proteinExistence type="inferred from homology"/>
<evidence type="ECO:0000256" key="5">
    <source>
        <dbReference type="ARBA" id="ARBA00038437"/>
    </source>
</evidence>
<dbReference type="SUPFAM" id="SSF52540">
    <property type="entry name" value="P-loop containing nucleoside triphosphate hydrolases"/>
    <property type="match status" value="1"/>
</dbReference>
<dbReference type="SMART" id="SM00487">
    <property type="entry name" value="DEXDc"/>
    <property type="match status" value="1"/>
</dbReference>
<dbReference type="GO" id="GO:0005524">
    <property type="term" value="F:ATP binding"/>
    <property type="evidence" value="ECO:0007669"/>
    <property type="project" value="UniProtKB-KW"/>
</dbReference>
<dbReference type="CDD" id="cd00268">
    <property type="entry name" value="DEADc"/>
    <property type="match status" value="1"/>
</dbReference>
<dbReference type="CDD" id="cd12252">
    <property type="entry name" value="RRM_DbpA"/>
    <property type="match status" value="1"/>
</dbReference>
<dbReference type="KEGG" id="apol:K9D25_00090"/>
<feature type="domain" description="Helicase ATP-binding" evidence="8">
    <location>
        <begin position="30"/>
        <end position="206"/>
    </location>
</feature>
<dbReference type="InterPro" id="IPR014001">
    <property type="entry name" value="Helicase_ATP-bd"/>
</dbReference>
<dbReference type="Pfam" id="PF00270">
    <property type="entry name" value="DEAD"/>
    <property type="match status" value="1"/>
</dbReference>
<accession>A0A9E7D5K1</accession>
<evidence type="ECO:0000256" key="4">
    <source>
        <dbReference type="ARBA" id="ARBA00022840"/>
    </source>
</evidence>
<dbReference type="PANTHER" id="PTHR47959">
    <property type="entry name" value="ATP-DEPENDENT RNA HELICASE RHLE-RELATED"/>
    <property type="match status" value="1"/>
</dbReference>
<dbReference type="InterPro" id="IPR000629">
    <property type="entry name" value="RNA-helicase_DEAD-box_CS"/>
</dbReference>
<dbReference type="GO" id="GO:0005829">
    <property type="term" value="C:cytosol"/>
    <property type="evidence" value="ECO:0007669"/>
    <property type="project" value="TreeGrafter"/>
</dbReference>
<dbReference type="RefSeq" id="WP_244378076.1">
    <property type="nucleotide sequence ID" value="NZ_CP083239.1"/>
</dbReference>
<feature type="region of interest" description="Disordered" evidence="7">
    <location>
        <begin position="526"/>
        <end position="709"/>
    </location>
</feature>
<dbReference type="Gene3D" id="3.30.70.330">
    <property type="match status" value="1"/>
</dbReference>
<gene>
    <name evidence="10" type="ORF">K9D25_00090</name>
</gene>
<keyword evidence="1 6" id="KW-0547">Nucleotide-binding</keyword>
<dbReference type="InterPro" id="IPR001650">
    <property type="entry name" value="Helicase_C-like"/>
</dbReference>
<dbReference type="CDD" id="cd18787">
    <property type="entry name" value="SF2_C_DEAD"/>
    <property type="match status" value="1"/>
</dbReference>
<keyword evidence="3 6" id="KW-0347">Helicase</keyword>
<dbReference type="InterPro" id="IPR044742">
    <property type="entry name" value="DEAD/DEAH_RhlB"/>
</dbReference>
<dbReference type="PANTHER" id="PTHR47959:SF1">
    <property type="entry name" value="ATP-DEPENDENT RNA HELICASE DBPA"/>
    <property type="match status" value="1"/>
</dbReference>
<feature type="domain" description="Helicase C-terminal" evidence="9">
    <location>
        <begin position="236"/>
        <end position="401"/>
    </location>
</feature>
<dbReference type="Gene3D" id="3.40.50.300">
    <property type="entry name" value="P-loop containing nucleotide triphosphate hydrolases"/>
    <property type="match status" value="2"/>
</dbReference>
<dbReference type="PROSITE" id="PS00039">
    <property type="entry name" value="DEAD_ATP_HELICASE"/>
    <property type="match status" value="1"/>
</dbReference>
<feature type="compositionally biased region" description="Basic and acidic residues" evidence="7">
    <location>
        <begin position="539"/>
        <end position="695"/>
    </location>
</feature>
<dbReference type="SMART" id="SM00490">
    <property type="entry name" value="HELICc"/>
    <property type="match status" value="1"/>
</dbReference>
<dbReference type="InterPro" id="IPR050079">
    <property type="entry name" value="DEAD_box_RNA_helicase"/>
</dbReference>